<evidence type="ECO:0000256" key="1">
    <source>
        <dbReference type="SAM" id="Phobius"/>
    </source>
</evidence>
<evidence type="ECO:0000313" key="2">
    <source>
        <dbReference type="EMBL" id="MFD1511738.1"/>
    </source>
</evidence>
<name>A0ABD6AQD5_9EURY</name>
<keyword evidence="1" id="KW-1133">Transmembrane helix</keyword>
<keyword evidence="3" id="KW-1185">Reference proteome</keyword>
<evidence type="ECO:0008006" key="4">
    <source>
        <dbReference type="Google" id="ProtNLM"/>
    </source>
</evidence>
<dbReference type="RefSeq" id="WP_250871725.1">
    <property type="nucleotide sequence ID" value="NZ_JALXFV010000001.1"/>
</dbReference>
<evidence type="ECO:0000313" key="3">
    <source>
        <dbReference type="Proteomes" id="UP001597187"/>
    </source>
</evidence>
<comment type="caution">
    <text evidence="2">The sequence shown here is derived from an EMBL/GenBank/DDBJ whole genome shotgun (WGS) entry which is preliminary data.</text>
</comment>
<accession>A0ABD6AQD5</accession>
<sequence length="266" mass="29948">MFERIKKRILSLSRHDAIVGGVVGLIIAAVFQPFLVAFVTDIYVGVGAPGYKAPSIETEFSQGKESFEPGSEVIYFENLTWKSEYQLYRVKIDNNGDQLVRDLKVTVPLPGCVEHVNTEGPAVQGDYDIEDTITARMSGSGLKDSPIEPHQCSKVIQANFLDPGESITVEFIVTDKFEKCDLLNGIPDNPDIITTYRWSVSNSVYKEVEYNRDTELWSKFTEFTQHQQGKGMFMDMVENRRYGAFLVTDQESMKQGMERCGATIGR</sequence>
<gene>
    <name evidence="2" type="ORF">ACFSBT_00420</name>
</gene>
<keyword evidence="1" id="KW-0812">Transmembrane</keyword>
<reference evidence="2 3" key="1">
    <citation type="journal article" date="2019" name="Int. J. Syst. Evol. Microbiol.">
        <title>The Global Catalogue of Microorganisms (GCM) 10K type strain sequencing project: providing services to taxonomists for standard genome sequencing and annotation.</title>
        <authorList>
            <consortium name="The Broad Institute Genomics Platform"/>
            <consortium name="The Broad Institute Genome Sequencing Center for Infectious Disease"/>
            <person name="Wu L."/>
            <person name="Ma J."/>
        </authorList>
    </citation>
    <scope>NUCLEOTIDE SEQUENCE [LARGE SCALE GENOMIC DNA]</scope>
    <source>
        <strain evidence="2 3">CGMCC 1.12563</strain>
    </source>
</reference>
<dbReference type="Proteomes" id="UP001597187">
    <property type="component" value="Unassembled WGS sequence"/>
</dbReference>
<protein>
    <recommendedName>
        <fullName evidence="4">DUF11 domain-containing protein</fullName>
    </recommendedName>
</protein>
<feature type="transmembrane region" description="Helical" evidence="1">
    <location>
        <begin position="21"/>
        <end position="46"/>
    </location>
</feature>
<keyword evidence="1" id="KW-0472">Membrane</keyword>
<dbReference type="EMBL" id="JBHUDC010000001">
    <property type="protein sequence ID" value="MFD1511738.1"/>
    <property type="molecule type" value="Genomic_DNA"/>
</dbReference>
<organism evidence="2 3">
    <name type="scientific">Halomarina rubra</name>
    <dbReference type="NCBI Taxonomy" id="2071873"/>
    <lineage>
        <taxon>Archaea</taxon>
        <taxon>Methanobacteriati</taxon>
        <taxon>Methanobacteriota</taxon>
        <taxon>Stenosarchaea group</taxon>
        <taxon>Halobacteria</taxon>
        <taxon>Halobacteriales</taxon>
        <taxon>Natronomonadaceae</taxon>
        <taxon>Halomarina</taxon>
    </lineage>
</organism>
<proteinExistence type="predicted"/>
<dbReference type="AlphaFoldDB" id="A0ABD6AQD5"/>